<dbReference type="RefSeq" id="WP_068123939.1">
    <property type="nucleotide sequence ID" value="NZ_CCXJ01000677.1"/>
</dbReference>
<evidence type="ECO:0000313" key="2">
    <source>
        <dbReference type="EMBL" id="MDP9822101.1"/>
    </source>
</evidence>
<feature type="domain" description="SGNH hydrolase-type esterase" evidence="1">
    <location>
        <begin position="60"/>
        <end position="297"/>
    </location>
</feature>
<comment type="caution">
    <text evidence="2">The sequence shown here is derived from an EMBL/GenBank/DDBJ whole genome shotgun (WGS) entry which is preliminary data.</text>
</comment>
<organism evidence="2 3">
    <name type="scientific">Nocardioides massiliensis</name>
    <dbReference type="NCBI Taxonomy" id="1325935"/>
    <lineage>
        <taxon>Bacteria</taxon>
        <taxon>Bacillati</taxon>
        <taxon>Actinomycetota</taxon>
        <taxon>Actinomycetes</taxon>
        <taxon>Propionibacteriales</taxon>
        <taxon>Nocardioidaceae</taxon>
        <taxon>Nocardioides</taxon>
    </lineage>
</organism>
<dbReference type="InterPro" id="IPR013830">
    <property type="entry name" value="SGNH_hydro"/>
</dbReference>
<name>A0ABT9NNU4_9ACTN</name>
<accession>A0ABT9NNU4</accession>
<proteinExistence type="predicted"/>
<keyword evidence="3" id="KW-1185">Reference proteome</keyword>
<dbReference type="EMBL" id="JAUSQM010000001">
    <property type="protein sequence ID" value="MDP9822101.1"/>
    <property type="molecule type" value="Genomic_DNA"/>
</dbReference>
<protein>
    <submittedName>
        <fullName evidence="2">Lysophospholipase L1-like esterase</fullName>
    </submittedName>
</protein>
<evidence type="ECO:0000259" key="1">
    <source>
        <dbReference type="Pfam" id="PF13472"/>
    </source>
</evidence>
<dbReference type="InterPro" id="IPR036514">
    <property type="entry name" value="SGNH_hydro_sf"/>
</dbReference>
<sequence>MRGAPRPGAGLLATLVGVVLACLLVACSSGDPRRVPTEPITSPADVPSTAKAPAIGTYVALGDSFTAAPYVPRTDLADGCFRSDGNYPALLAERLGADLADVSCSGATTTDVLQGQRILDYDIAPQIEAVTPEADLVTVGIGGNDFNLFGTMIDLCTAPTDSELADRDGSPCTDRLEAEGRDLRTEVAQVEQNVARVLRRVTDRAPDAAVVLVGYPHFLPPTGEACDILPIATGDLDLVREIADGLDRAMRDAAQAAGVRFLDLRAVSADHHICADEPWVNGAVRDTERALEYHPFAAHQEAVADQLVRELADNG</sequence>
<dbReference type="SUPFAM" id="SSF52266">
    <property type="entry name" value="SGNH hydrolase"/>
    <property type="match status" value="1"/>
</dbReference>
<dbReference type="InterPro" id="IPR037460">
    <property type="entry name" value="SEST-like"/>
</dbReference>
<gene>
    <name evidence="2" type="ORF">J2S59_001910</name>
</gene>
<dbReference type="Proteomes" id="UP001240447">
    <property type="component" value="Unassembled WGS sequence"/>
</dbReference>
<dbReference type="PANTHER" id="PTHR37981">
    <property type="entry name" value="LIPASE 2"/>
    <property type="match status" value="1"/>
</dbReference>
<dbReference type="PROSITE" id="PS51257">
    <property type="entry name" value="PROKAR_LIPOPROTEIN"/>
    <property type="match status" value="1"/>
</dbReference>
<dbReference type="Gene3D" id="3.40.50.1110">
    <property type="entry name" value="SGNH hydrolase"/>
    <property type="match status" value="1"/>
</dbReference>
<dbReference type="PANTHER" id="PTHR37981:SF1">
    <property type="entry name" value="SGNH HYDROLASE-TYPE ESTERASE DOMAIN-CONTAINING PROTEIN"/>
    <property type="match status" value="1"/>
</dbReference>
<dbReference type="Pfam" id="PF13472">
    <property type="entry name" value="Lipase_GDSL_2"/>
    <property type="match status" value="1"/>
</dbReference>
<reference evidence="2 3" key="1">
    <citation type="submission" date="2023-07" db="EMBL/GenBank/DDBJ databases">
        <title>Sequencing the genomes of 1000 actinobacteria strains.</title>
        <authorList>
            <person name="Klenk H.-P."/>
        </authorList>
    </citation>
    <scope>NUCLEOTIDE SEQUENCE [LARGE SCALE GENOMIC DNA]</scope>
    <source>
        <strain evidence="2 3">GD13</strain>
    </source>
</reference>
<evidence type="ECO:0000313" key="3">
    <source>
        <dbReference type="Proteomes" id="UP001240447"/>
    </source>
</evidence>
<dbReference type="CDD" id="cd01823">
    <property type="entry name" value="SEST_like"/>
    <property type="match status" value="1"/>
</dbReference>